<dbReference type="STRING" id="749414.SBI_06035"/>
<dbReference type="SUPFAM" id="SSF52540">
    <property type="entry name" value="P-loop containing nucleoside triphosphate hydrolases"/>
    <property type="match status" value="1"/>
</dbReference>
<dbReference type="AlphaFoldDB" id="D7CHV5"/>
<organism evidence="3 4">
    <name type="scientific">Streptomyces bingchenggensis (strain BCW-1)</name>
    <dbReference type="NCBI Taxonomy" id="749414"/>
    <lineage>
        <taxon>Bacteria</taxon>
        <taxon>Bacillati</taxon>
        <taxon>Actinomycetota</taxon>
        <taxon>Actinomycetes</taxon>
        <taxon>Kitasatosporales</taxon>
        <taxon>Streptomycetaceae</taxon>
        <taxon>Streptomyces</taxon>
    </lineage>
</organism>
<dbReference type="RefSeq" id="WP_014178617.1">
    <property type="nucleotide sequence ID" value="NC_016582.1"/>
</dbReference>
<evidence type="ECO:0000256" key="1">
    <source>
        <dbReference type="SAM" id="MobiDB-lite"/>
    </source>
</evidence>
<sequence>MAGGSGVHVHGDVEGQVVVGDRNVVINAERGSSVTVRSEPPPFARRRARPAGRALPHRVPELLGREGELAALRRWLSQGHPVQIYGPPGIGKSVLLRRFAADAAARGQDVVYLPAAGVPVDDLVQELFQACYEAPDYKPAPAVTQQLMASVHALVAVDEFQGSAEDLTELVAAAPGCDVLVVTAERQEWTEGRALRLDGLLEEPALALLTEELGRPLRGDERAAAAHLIATVRGHPLTLLQAAAALRSARAAGASGAAGRVEPEGAAGPAGLAVDERALAVGVAGGLSDGAGKLLRILCAVEPLPLSPALLSVIAAGPAGPAGPAHPAGATGAAGVDRGAAAELEALRLASSEGGGFRATGRLAPVVAERTGPAQDPAVLAAALVGWARGATRHELAAESAVIRRLLEAAALAGGHEAVRDLARFTAPALARSLRWGSWRQVLGLGAGAARALGAAADLAYFTHEEEARRRALGLAVGVAAGLSFGAGAAAGHLGGPASGHAASQAVSHAAGHGSAAAGKSALSSFAANPVAIGTAAALLVAGGVFVAFASTGGESPRADPTVPITSFAPTPTLTPTSAPTSSAMSTTGLPTATTAVPTATTTTAEPTTGQPTYGSGQCPPVPLAVGSFGPVGAGEQDSKSVTWDSYWECDDAKTLAVSDPTAWRVRATSCPVTQKPGPPRSASGPCVFEVVFSPPASAEPGTTYSAKVTMLDDWGHVAMTLPLSGTTATVGPTGPTGPTDPTDPTGPTGEGPSTQPSEPVPGA</sequence>
<dbReference type="EMBL" id="CP002047">
    <property type="protein sequence ID" value="ADI09155.1"/>
    <property type="molecule type" value="Genomic_DNA"/>
</dbReference>
<feature type="compositionally biased region" description="Low complexity" evidence="1">
    <location>
        <begin position="726"/>
        <end position="755"/>
    </location>
</feature>
<dbReference type="InterPro" id="IPR027417">
    <property type="entry name" value="P-loop_NTPase"/>
</dbReference>
<protein>
    <recommendedName>
        <fullName evidence="2">AAA+ ATPase domain-containing protein</fullName>
    </recommendedName>
</protein>
<dbReference type="Gene3D" id="3.40.50.300">
    <property type="entry name" value="P-loop containing nucleotide triphosphate hydrolases"/>
    <property type="match status" value="1"/>
</dbReference>
<dbReference type="eggNOG" id="COG1672">
    <property type="taxonomic scope" value="Bacteria"/>
</dbReference>
<accession>D7CHV5</accession>
<dbReference type="PATRIC" id="fig|749414.3.peg.6220"/>
<keyword evidence="4" id="KW-1185">Reference proteome</keyword>
<feature type="region of interest" description="Disordered" evidence="1">
    <location>
        <begin position="725"/>
        <end position="764"/>
    </location>
</feature>
<dbReference type="HOGENOM" id="CLU_365196_0_0_11"/>
<feature type="region of interest" description="Disordered" evidence="1">
    <location>
        <begin position="554"/>
        <end position="594"/>
    </location>
</feature>
<reference evidence="3 4" key="1">
    <citation type="journal article" date="2010" name="J. Bacteriol.">
        <title>Genome sequence of the milbemycin-producing bacterium Streptomyces bingchenggensis.</title>
        <authorList>
            <person name="Wang X.J."/>
            <person name="Yan Y.J."/>
            <person name="Zhang B."/>
            <person name="An J."/>
            <person name="Wang J.J."/>
            <person name="Tian J."/>
            <person name="Jiang L."/>
            <person name="Chen Y.H."/>
            <person name="Huang S.X."/>
            <person name="Yin M."/>
            <person name="Zhang J."/>
            <person name="Gao A.L."/>
            <person name="Liu C.X."/>
            <person name="Zhu Z.X."/>
            <person name="Xiang W.S."/>
        </authorList>
    </citation>
    <scope>NUCLEOTIDE SEQUENCE [LARGE SCALE GENOMIC DNA]</scope>
    <source>
        <strain evidence="3 4">BCW-1</strain>
    </source>
</reference>
<name>D7CHV5_STRBB</name>
<dbReference type="InterPro" id="IPR003593">
    <property type="entry name" value="AAA+_ATPase"/>
</dbReference>
<evidence type="ECO:0000313" key="4">
    <source>
        <dbReference type="Proteomes" id="UP000000377"/>
    </source>
</evidence>
<feature type="domain" description="AAA+ ATPase" evidence="2">
    <location>
        <begin position="78"/>
        <end position="258"/>
    </location>
</feature>
<evidence type="ECO:0000313" key="3">
    <source>
        <dbReference type="EMBL" id="ADI09155.1"/>
    </source>
</evidence>
<evidence type="ECO:0000259" key="2">
    <source>
        <dbReference type="SMART" id="SM00382"/>
    </source>
</evidence>
<dbReference type="SMART" id="SM00382">
    <property type="entry name" value="AAA"/>
    <property type="match status" value="1"/>
</dbReference>
<feature type="compositionally biased region" description="Low complexity" evidence="1">
    <location>
        <begin position="566"/>
        <end position="594"/>
    </location>
</feature>
<dbReference type="KEGG" id="sbh:SBI_06035"/>
<proteinExistence type="predicted"/>
<dbReference type="Proteomes" id="UP000000377">
    <property type="component" value="Chromosome"/>
</dbReference>
<gene>
    <name evidence="3" type="ordered locus">SBI_06035</name>
</gene>